<proteinExistence type="predicted"/>
<feature type="region of interest" description="Disordered" evidence="1">
    <location>
        <begin position="1"/>
        <end position="105"/>
    </location>
</feature>
<protein>
    <submittedName>
        <fullName evidence="2">Uncharacterized protein</fullName>
    </submittedName>
</protein>
<feature type="compositionally biased region" description="Acidic residues" evidence="1">
    <location>
        <begin position="86"/>
        <end position="103"/>
    </location>
</feature>
<dbReference type="EMBL" id="JBHUON010000001">
    <property type="protein sequence ID" value="MFD2863208.1"/>
    <property type="molecule type" value="Genomic_DNA"/>
</dbReference>
<sequence length="120" mass="12967">METINLNNQDELVNNTNSFNIGSANESDNGIADQTDYPEDDLKGDDDLEGDDLAIGDDIEDADLGREDDFGSQDSEGGDLTGGNELSEDADLDDSDLTDDSDVDGIIRALPTRQNLIRKQ</sequence>
<evidence type="ECO:0000256" key="1">
    <source>
        <dbReference type="SAM" id="MobiDB-lite"/>
    </source>
</evidence>
<dbReference type="RefSeq" id="WP_377122393.1">
    <property type="nucleotide sequence ID" value="NZ_JBHUHN010000001.1"/>
</dbReference>
<evidence type="ECO:0000313" key="2">
    <source>
        <dbReference type="EMBL" id="MFD2863208.1"/>
    </source>
</evidence>
<gene>
    <name evidence="2" type="ORF">ACFSYC_00790</name>
</gene>
<comment type="caution">
    <text evidence="2">The sequence shown here is derived from an EMBL/GenBank/DDBJ whole genome shotgun (WGS) entry which is preliminary data.</text>
</comment>
<dbReference type="Proteomes" id="UP001597601">
    <property type="component" value="Unassembled WGS sequence"/>
</dbReference>
<organism evidence="2 3">
    <name type="scientific">Mucilaginibacter antarcticus</name>
    <dbReference type="NCBI Taxonomy" id="1855725"/>
    <lineage>
        <taxon>Bacteria</taxon>
        <taxon>Pseudomonadati</taxon>
        <taxon>Bacteroidota</taxon>
        <taxon>Sphingobacteriia</taxon>
        <taxon>Sphingobacteriales</taxon>
        <taxon>Sphingobacteriaceae</taxon>
        <taxon>Mucilaginibacter</taxon>
    </lineage>
</organism>
<feature type="compositionally biased region" description="Acidic residues" evidence="1">
    <location>
        <begin position="36"/>
        <end position="62"/>
    </location>
</feature>
<name>A0ABW5XKN3_9SPHI</name>
<accession>A0ABW5XKN3</accession>
<keyword evidence="3" id="KW-1185">Reference proteome</keyword>
<reference evidence="3" key="1">
    <citation type="journal article" date="2019" name="Int. J. Syst. Evol. Microbiol.">
        <title>The Global Catalogue of Microorganisms (GCM) 10K type strain sequencing project: providing services to taxonomists for standard genome sequencing and annotation.</title>
        <authorList>
            <consortium name="The Broad Institute Genomics Platform"/>
            <consortium name="The Broad Institute Genome Sequencing Center for Infectious Disease"/>
            <person name="Wu L."/>
            <person name="Ma J."/>
        </authorList>
    </citation>
    <scope>NUCLEOTIDE SEQUENCE [LARGE SCALE GENOMIC DNA]</scope>
    <source>
        <strain evidence="3">KCTC 52232</strain>
    </source>
</reference>
<evidence type="ECO:0000313" key="3">
    <source>
        <dbReference type="Proteomes" id="UP001597601"/>
    </source>
</evidence>
<feature type="compositionally biased region" description="Polar residues" evidence="1">
    <location>
        <begin position="1"/>
        <end position="28"/>
    </location>
</feature>